<evidence type="ECO:0000256" key="11">
    <source>
        <dbReference type="SAM" id="MobiDB-lite"/>
    </source>
</evidence>
<feature type="active site" description="Charge relay system" evidence="10">
    <location>
        <position position="273"/>
    </location>
</feature>
<evidence type="ECO:0000259" key="13">
    <source>
        <dbReference type="Pfam" id="PF12580"/>
    </source>
</evidence>
<comment type="catalytic activity">
    <reaction evidence="1">
        <text>Release of an N-terminal tripeptide from a polypeptide.</text>
        <dbReference type="EC" id="3.4.14.10"/>
    </reaction>
</comment>
<dbReference type="InterPro" id="IPR022398">
    <property type="entry name" value="Peptidase_S8_His-AS"/>
</dbReference>
<gene>
    <name evidence="16" type="ORF">HUG17_9381</name>
</gene>
<dbReference type="InterPro" id="IPR000209">
    <property type="entry name" value="Peptidase_S8/S53_dom"/>
</dbReference>
<dbReference type="Gene3D" id="2.20.25.690">
    <property type="match status" value="1"/>
</dbReference>
<keyword evidence="8 10" id="KW-0720">Serine protease</keyword>
<dbReference type="GO" id="GO:0008240">
    <property type="term" value="F:tripeptidyl-peptidase activity"/>
    <property type="evidence" value="ECO:0007669"/>
    <property type="project" value="UniProtKB-EC"/>
</dbReference>
<dbReference type="InterPro" id="IPR048383">
    <property type="entry name" value="TPPII_Ig-like-1"/>
</dbReference>
<dbReference type="Gene3D" id="1.25.40.710">
    <property type="match status" value="1"/>
</dbReference>
<dbReference type="InterPro" id="IPR046939">
    <property type="entry name" value="TPPII_C_sf"/>
</dbReference>
<reference evidence="16" key="1">
    <citation type="submission" date="2020-06" db="EMBL/GenBank/DDBJ databases">
        <authorList>
            <person name="Ji K."/>
            <person name="Li J."/>
        </authorList>
    </citation>
    <scope>NUCLEOTIDE SEQUENCE</scope>
    <source>
        <strain evidence="16">JKM2019</strain>
        <tissue evidence="16">Whole body</tissue>
    </source>
</reference>
<dbReference type="FunFam" id="3.40.50.200:FF:000003">
    <property type="entry name" value="Tripeptidyl peptidase 2"/>
    <property type="match status" value="1"/>
</dbReference>
<feature type="active site" description="Charge relay system" evidence="10">
    <location>
        <position position="44"/>
    </location>
</feature>
<dbReference type="GO" id="GO:0006508">
    <property type="term" value="P:proteolysis"/>
    <property type="evidence" value="ECO:0007669"/>
    <property type="project" value="UniProtKB-KW"/>
</dbReference>
<keyword evidence="6 10" id="KW-0645">Protease</keyword>
<evidence type="ECO:0000256" key="10">
    <source>
        <dbReference type="PROSITE-ProRule" id="PRU01240"/>
    </source>
</evidence>
<dbReference type="PROSITE" id="PS51892">
    <property type="entry name" value="SUBTILASE"/>
    <property type="match status" value="1"/>
</dbReference>
<dbReference type="EC" id="3.4.14.10" evidence="3"/>
<evidence type="ECO:0000313" key="16">
    <source>
        <dbReference type="EMBL" id="KAH7638275.1"/>
    </source>
</evidence>
<evidence type="ECO:0000256" key="2">
    <source>
        <dbReference type="ARBA" id="ARBA00011073"/>
    </source>
</evidence>
<feature type="domain" description="Tripeptidyl peptidase II second Ig-like" evidence="13">
    <location>
        <begin position="799"/>
        <end position="976"/>
    </location>
</feature>
<evidence type="ECO:0000259" key="15">
    <source>
        <dbReference type="Pfam" id="PF21316"/>
    </source>
</evidence>
<feature type="domain" description="Tripeptidyl-peptidase II first Ig-like" evidence="14">
    <location>
        <begin position="533"/>
        <end position="652"/>
    </location>
</feature>
<feature type="active site" description="Charge relay system" evidence="10">
    <location>
        <position position="458"/>
    </location>
</feature>
<evidence type="ECO:0000256" key="7">
    <source>
        <dbReference type="ARBA" id="ARBA00022801"/>
    </source>
</evidence>
<dbReference type="PROSITE" id="PS00137">
    <property type="entry name" value="SUBTILASE_HIS"/>
    <property type="match status" value="1"/>
</dbReference>
<feature type="region of interest" description="Disordered" evidence="11">
    <location>
        <begin position="1029"/>
        <end position="1071"/>
    </location>
</feature>
<dbReference type="PRINTS" id="PR00723">
    <property type="entry name" value="SUBTILISIN"/>
</dbReference>
<dbReference type="InterPro" id="IPR036852">
    <property type="entry name" value="Peptidase_S8/S53_dom_sf"/>
</dbReference>
<dbReference type="SUPFAM" id="SSF52743">
    <property type="entry name" value="Subtilisin-like"/>
    <property type="match status" value="1"/>
</dbReference>
<keyword evidence="5" id="KW-0031">Aminopeptidase</keyword>
<dbReference type="CDD" id="cd04857">
    <property type="entry name" value="Peptidases_S8_Tripeptidyl_Aminopeptidase_II"/>
    <property type="match status" value="1"/>
</dbReference>
<dbReference type="Proteomes" id="UP000828236">
    <property type="component" value="Unassembled WGS sequence"/>
</dbReference>
<dbReference type="InterPro" id="IPR048384">
    <property type="entry name" value="TPPII_GBD"/>
</dbReference>
<dbReference type="Gene3D" id="2.60.40.3170">
    <property type="match status" value="1"/>
</dbReference>
<evidence type="ECO:0000259" key="14">
    <source>
        <dbReference type="Pfam" id="PF21223"/>
    </source>
</evidence>
<proteinExistence type="inferred from homology"/>
<dbReference type="Pfam" id="PF00082">
    <property type="entry name" value="Peptidase_S8"/>
    <property type="match status" value="1"/>
</dbReference>
<dbReference type="EMBL" id="SDOV01000008">
    <property type="protein sequence ID" value="KAH7638275.1"/>
    <property type="molecule type" value="Genomic_DNA"/>
</dbReference>
<dbReference type="Pfam" id="PF21223">
    <property type="entry name" value="TPPII_Ig-like-1"/>
    <property type="match status" value="1"/>
</dbReference>
<dbReference type="InterPro" id="IPR046940">
    <property type="entry name" value="TPPII_Ig-like_sf"/>
</dbReference>
<dbReference type="Gene3D" id="3.40.50.200">
    <property type="entry name" value="Peptidase S8/S53 domain"/>
    <property type="match status" value="1"/>
</dbReference>
<dbReference type="GO" id="GO:0004177">
    <property type="term" value="F:aminopeptidase activity"/>
    <property type="evidence" value="ECO:0007669"/>
    <property type="project" value="UniProtKB-KW"/>
</dbReference>
<comment type="similarity">
    <text evidence="2 10">Belongs to the peptidase S8 family.</text>
</comment>
<feature type="compositionally biased region" description="Low complexity" evidence="11">
    <location>
        <begin position="1029"/>
        <end position="1067"/>
    </location>
</feature>
<reference evidence="16" key="2">
    <citation type="journal article" date="2021" name="World Allergy Organ. J.">
        <title>Chromosome-level assembly of Dermatophagoides farinae genome and transcriptome reveals two novel allergens Der f 37 and Der f 39.</title>
        <authorList>
            <person name="Chen J."/>
            <person name="Cai Z."/>
            <person name="Fan D."/>
            <person name="Hu J."/>
            <person name="Hou Y."/>
            <person name="He Y."/>
            <person name="Zhang Z."/>
            <person name="Zhao Z."/>
            <person name="Gao P."/>
            <person name="Hu W."/>
            <person name="Sun J."/>
            <person name="Li J."/>
            <person name="Ji K."/>
        </authorList>
    </citation>
    <scope>NUCLEOTIDE SEQUENCE</scope>
    <source>
        <strain evidence="16">JKM2019</strain>
    </source>
</reference>
<dbReference type="Pfam" id="PF12580">
    <property type="entry name" value="TPPII"/>
    <property type="match status" value="1"/>
</dbReference>
<dbReference type="Pfam" id="PF21316">
    <property type="entry name" value="TPPII_GBD"/>
    <property type="match status" value="1"/>
</dbReference>
<dbReference type="GO" id="GO:0005829">
    <property type="term" value="C:cytosol"/>
    <property type="evidence" value="ECO:0007669"/>
    <property type="project" value="TreeGrafter"/>
</dbReference>
<evidence type="ECO:0000259" key="12">
    <source>
        <dbReference type="Pfam" id="PF00082"/>
    </source>
</evidence>
<sequence>MSSCHDFDEFPFQALLPKRETQASSFLAKYPSFDGRGVRIAIFDSGVDPGACGLSVTSDGQPKIVDMMDATGAGDVDTSTIVEPDADGYIVGLTKRKLKIPDDWKNPTGKYHIGVKNIYELFPSTLLARVKKDYLEKEFLPKHKPFLADALKRYETFRLKHPDDENIENQQERINVMLEREELKSQIDLLKDAQAKISDLGPTFDCIVFHDGEYWKACIDTTGEGRLDECTILGNYRQCLRYGTISDRDKFNYGVNIYDDGNLLEIVGQCSNHGTHVASIAAANFPNDPDRNGIAPGAQIVSIVIGDRRIETMETGSAIIRAFIKAIESGCDVINMSYGESGHWADGRLSNLVNELINKHGLIYVVAAGNSGPALTTIGALNAMQPDKIISVGAYVTPDMMLAEYSMLEKLPGSAYSWTSRGPACNGALGVSVCGPGGAITSVANWALKSGALMNGTSMASPNVCGCVALLLSAVKQRSIPYTPYSIKMSLENTALKVPNFEPISHGNGMVQVEKAFEHLSTFDRQLGERNMHFRITCSGSGQSNNEMGIYLRELEQTRKPSMHTVTVTPELFKDKNQDDKINFEMNFNLTCSETWVKCPKYLNLTYTARSFQVRIDPSSLVDGTFNQTWIEAYDVRCCEKGPSFKILVTVIKPLVIENDRYKFTEIFRAGHIKRVYVAVPENTTSARIMIRNNHSTETGKYVIHTGQLPTQKRFSDHEFQKFFPIPPASDIRYNFDVIGSLTMEICFGKWWSCSVDTETTVELEFDRINLVSTSNHCGIVASNCITRIDVRNYGQQVVKINPSLKFKKFYHSIKPMDSKIRPLGFRDVWPEGKIIYEIILTYSLKLLKSSEFRISFPLLSDCLYESPYESQLWMLFDMNKQHLATGDAYPSKYNVKLEKGEYKILLQIRHESIKQLEHLQELPLQIIHQLRDAITLPIYSSHYQAIIGNESKKATSISLPPNITVPLFISNISNGSCIIGSKQIPVKFPGIFCSNITLSNNDQQGKHSTNFPIELMIDCDGSSSSVAANKNKSSASSSTTTTTTAAATAVASPSSTDSTNDSKSSPLATTAKADKDLNEIRIGLIAKLDKNLQGKYLEILEADPAVAVDSRFLLAKLQARYQEPIKNPHSTASCDAETIDKAKEDGGDDWQYYKEKELQEQIEMANKILEPMIQDFLQTYTTLKLDTKRILVSQSKAKEIENNKSIVLNTLVIKGVQLCRLIKHRRAHCPDVEIANLYENIEDVYGKLSLLVDNIYSDSKTLPFAEKHLLLNGHYARFIKIMLKKQDESSATTASTLVPNENGCESTSDGDPFCSNKMDNEHRIIHALKQLGWQHLANHLERQIHNQK</sequence>
<protein>
    <recommendedName>
        <fullName evidence="4">Tripeptidyl-peptidase 2</fullName>
        <ecNumber evidence="3">3.4.14.10</ecNumber>
    </recommendedName>
    <alternativeName>
        <fullName evidence="9">Tripeptidyl aminopeptidase</fullName>
    </alternativeName>
</protein>
<dbReference type="InterPro" id="IPR023828">
    <property type="entry name" value="Peptidase_S8_Ser-AS"/>
</dbReference>
<evidence type="ECO:0000256" key="3">
    <source>
        <dbReference type="ARBA" id="ARBA00012462"/>
    </source>
</evidence>
<evidence type="ECO:0000256" key="8">
    <source>
        <dbReference type="ARBA" id="ARBA00022825"/>
    </source>
</evidence>
<keyword evidence="7 10" id="KW-0378">Hydrolase</keyword>
<organism evidence="16">
    <name type="scientific">Dermatophagoides farinae</name>
    <name type="common">American house dust mite</name>
    <dbReference type="NCBI Taxonomy" id="6954"/>
    <lineage>
        <taxon>Eukaryota</taxon>
        <taxon>Metazoa</taxon>
        <taxon>Ecdysozoa</taxon>
        <taxon>Arthropoda</taxon>
        <taxon>Chelicerata</taxon>
        <taxon>Arachnida</taxon>
        <taxon>Acari</taxon>
        <taxon>Acariformes</taxon>
        <taxon>Sarcoptiformes</taxon>
        <taxon>Astigmata</taxon>
        <taxon>Psoroptidia</taxon>
        <taxon>Analgoidea</taxon>
        <taxon>Pyroglyphidae</taxon>
        <taxon>Dermatophagoidinae</taxon>
        <taxon>Dermatophagoides</taxon>
    </lineage>
</organism>
<evidence type="ECO:0000256" key="1">
    <source>
        <dbReference type="ARBA" id="ARBA00001910"/>
    </source>
</evidence>
<dbReference type="InterPro" id="IPR022229">
    <property type="entry name" value="TPPII_Ig-like-2"/>
</dbReference>
<accession>A0A9D4SEP0</accession>
<dbReference type="PANTHER" id="PTHR43806">
    <property type="entry name" value="PEPTIDASE S8"/>
    <property type="match status" value="1"/>
</dbReference>
<dbReference type="PANTHER" id="PTHR43806:SF14">
    <property type="entry name" value="TRIPEPTIDYL-PEPTIDASE 2"/>
    <property type="match status" value="1"/>
</dbReference>
<dbReference type="GO" id="GO:0004252">
    <property type="term" value="F:serine-type endopeptidase activity"/>
    <property type="evidence" value="ECO:0007669"/>
    <property type="project" value="UniProtKB-UniRule"/>
</dbReference>
<feature type="domain" description="Tripeptidyl-peptidase II galactose-binding" evidence="15">
    <location>
        <begin position="668"/>
        <end position="753"/>
    </location>
</feature>
<feature type="domain" description="Peptidase S8/S53" evidence="12">
    <location>
        <begin position="35"/>
        <end position="497"/>
    </location>
</feature>
<dbReference type="PROSITE" id="PS00138">
    <property type="entry name" value="SUBTILASE_SER"/>
    <property type="match status" value="1"/>
</dbReference>
<evidence type="ECO:0000256" key="5">
    <source>
        <dbReference type="ARBA" id="ARBA00022438"/>
    </source>
</evidence>
<dbReference type="InterPro" id="IPR034051">
    <property type="entry name" value="TPP_II_domain"/>
</dbReference>
<evidence type="ECO:0000256" key="9">
    <source>
        <dbReference type="ARBA" id="ARBA00032232"/>
    </source>
</evidence>
<comment type="caution">
    <text evidence="16">The sequence shown here is derived from an EMBL/GenBank/DDBJ whole genome shotgun (WGS) entry which is preliminary data.</text>
</comment>
<dbReference type="InterPro" id="IPR015500">
    <property type="entry name" value="Peptidase_S8_subtilisin-rel"/>
</dbReference>
<evidence type="ECO:0000256" key="6">
    <source>
        <dbReference type="ARBA" id="ARBA00022670"/>
    </source>
</evidence>
<name>A0A9D4SEP0_DERFA</name>
<evidence type="ECO:0000256" key="4">
    <source>
        <dbReference type="ARBA" id="ARBA00020244"/>
    </source>
</evidence>
<dbReference type="InterPro" id="IPR050131">
    <property type="entry name" value="Peptidase_S8_subtilisin-like"/>
</dbReference>